<comment type="caution">
    <text evidence="7">The sequence shown here is derived from an EMBL/GenBank/DDBJ whole genome shotgun (WGS) entry which is preliminary data.</text>
</comment>
<dbReference type="GO" id="GO:0016651">
    <property type="term" value="F:oxidoreductase activity, acting on NAD(P)H"/>
    <property type="evidence" value="ECO:0007669"/>
    <property type="project" value="TreeGrafter"/>
</dbReference>
<evidence type="ECO:0000313" key="8">
    <source>
        <dbReference type="Proteomes" id="UP000240638"/>
    </source>
</evidence>
<keyword evidence="3" id="KW-0274">FAD</keyword>
<dbReference type="PRINTS" id="PR00411">
    <property type="entry name" value="PNDRDTASEI"/>
</dbReference>
<dbReference type="EMBL" id="PYUC01000010">
    <property type="protein sequence ID" value="PTB18878.1"/>
    <property type="molecule type" value="Genomic_DNA"/>
</dbReference>
<dbReference type="InterPro" id="IPR023753">
    <property type="entry name" value="FAD/NAD-binding_dom"/>
</dbReference>
<dbReference type="SUPFAM" id="SSF51905">
    <property type="entry name" value="FAD/NAD(P)-binding domain"/>
    <property type="match status" value="1"/>
</dbReference>
<evidence type="ECO:0000256" key="3">
    <source>
        <dbReference type="ARBA" id="ARBA00022827"/>
    </source>
</evidence>
<evidence type="ECO:0000259" key="6">
    <source>
        <dbReference type="Pfam" id="PF14759"/>
    </source>
</evidence>
<protein>
    <submittedName>
        <fullName evidence="7">Pyridine nucleotide-disulfide oxidoreductase</fullName>
    </submittedName>
</protein>
<dbReference type="Gene3D" id="3.50.50.60">
    <property type="entry name" value="FAD/NAD(P)-binding domain"/>
    <property type="match status" value="2"/>
</dbReference>
<dbReference type="InterPro" id="IPR028202">
    <property type="entry name" value="Reductase_C"/>
</dbReference>
<dbReference type="SUPFAM" id="SSF55424">
    <property type="entry name" value="FAD/NAD-linked reductases, dimerisation (C-terminal) domain"/>
    <property type="match status" value="1"/>
</dbReference>
<dbReference type="InterPro" id="IPR016156">
    <property type="entry name" value="FAD/NAD-linked_Rdtase_dimer_sf"/>
</dbReference>
<dbReference type="GO" id="GO:0005737">
    <property type="term" value="C:cytoplasm"/>
    <property type="evidence" value="ECO:0007669"/>
    <property type="project" value="TreeGrafter"/>
</dbReference>
<feature type="domain" description="FAD/NAD(P)-binding" evidence="5">
    <location>
        <begin position="11"/>
        <end position="313"/>
    </location>
</feature>
<keyword evidence="4" id="KW-0560">Oxidoreductase</keyword>
<dbReference type="PANTHER" id="PTHR43557">
    <property type="entry name" value="APOPTOSIS-INDUCING FACTOR 1"/>
    <property type="match status" value="1"/>
</dbReference>
<reference evidence="7 8" key="1">
    <citation type="submission" date="2018-03" db="EMBL/GenBank/DDBJ databases">
        <title>Whole genome analyses suggest that Burkholderia sensu lato contains two further novel genera in the rhizoxinica-symbiotica group Mycetohabitans gen. nov., and Trinickia gen. nov.: implications for the evolution of diazotrophy and nodulation in the Burkholderiaceae.</title>
        <authorList>
            <person name="Estrada De Los Santos P."/>
            <person name="Palmer M."/>
            <person name="Chavez-Ramirez B."/>
            <person name="Steenkamp E.T."/>
            <person name="Hirsch A.M."/>
            <person name="Manyaka P."/>
            <person name="Maluk M."/>
            <person name="Lafos M."/>
            <person name="Crook M."/>
            <person name="Gross E."/>
            <person name="Simon M.F."/>
            <person name="Bueno Dos Reis Junior F."/>
            <person name="Poole P.S."/>
            <person name="Venter S.N."/>
            <person name="James E.K."/>
        </authorList>
    </citation>
    <scope>NUCLEOTIDE SEQUENCE [LARGE SCALE GENOMIC DNA]</scope>
    <source>
        <strain evidence="7 8">JPY-366</strain>
    </source>
</reference>
<dbReference type="InterPro" id="IPR050446">
    <property type="entry name" value="FAD-oxidoreductase/Apoptosis"/>
</dbReference>
<sequence>MTDEDAENTALIIGAGHAAGECATAIREQGWAGRIVMVGEEPHLPYQRPPLSKAFLSGESTVEQLYLKPRATYDKARVEFIPSTRAQCIDRIAKRVTLSNGSEIGYTKLVLATGGRARRLTLPGIEAIEKLQNFHYLRTLDHVSRIRTQFHAGSRLVIIGGGYVGLEVAAVAVKRGLQVTVLEALPRVLARVTAPELSAFYEKVHREAGVDIRTNAIVSGFEVDASGDAVAAVRCADGARVAADLVIVGVGLEPATELAQQAGLAVDNGIVVDEYTRTSDPDIFAVGDCTNHPNPSLGRRLRLESVPNALEQARTAAASLCGKERVYNTVPWFWSDQYDLKLKMVGLSQGYDDFVLRGSPETRSFSAFYLKDGVMLAADTVSRAPEFMLAKRFVAEKIPVRAADLADESIPLKSLLPQSN</sequence>
<dbReference type="PANTHER" id="PTHR43557:SF2">
    <property type="entry name" value="RIESKE DOMAIN-CONTAINING PROTEIN-RELATED"/>
    <property type="match status" value="1"/>
</dbReference>
<dbReference type="RefSeq" id="WP_107152462.1">
    <property type="nucleotide sequence ID" value="NZ_PYUC01000010.1"/>
</dbReference>
<evidence type="ECO:0000313" key="7">
    <source>
        <dbReference type="EMBL" id="PTB18878.1"/>
    </source>
</evidence>
<name>A0A2T3XQW4_9BURK</name>
<accession>A0A2T3XQW4</accession>
<proteinExistence type="predicted"/>
<dbReference type="Gene3D" id="3.30.390.30">
    <property type="match status" value="1"/>
</dbReference>
<keyword evidence="2" id="KW-0285">Flavoprotein</keyword>
<evidence type="ECO:0000259" key="5">
    <source>
        <dbReference type="Pfam" id="PF07992"/>
    </source>
</evidence>
<feature type="domain" description="Reductase C-terminal" evidence="6">
    <location>
        <begin position="332"/>
        <end position="416"/>
    </location>
</feature>
<dbReference type="Pfam" id="PF07992">
    <property type="entry name" value="Pyr_redox_2"/>
    <property type="match status" value="1"/>
</dbReference>
<organism evidence="7 8">
    <name type="scientific">Trinickia symbiotica</name>
    <dbReference type="NCBI Taxonomy" id="863227"/>
    <lineage>
        <taxon>Bacteria</taxon>
        <taxon>Pseudomonadati</taxon>
        <taxon>Pseudomonadota</taxon>
        <taxon>Betaproteobacteria</taxon>
        <taxon>Burkholderiales</taxon>
        <taxon>Burkholderiaceae</taxon>
        <taxon>Trinickia</taxon>
    </lineage>
</organism>
<gene>
    <name evidence="7" type="ORF">C9I57_20485</name>
</gene>
<dbReference type="Pfam" id="PF14759">
    <property type="entry name" value="Reductase_C"/>
    <property type="match status" value="1"/>
</dbReference>
<evidence type="ECO:0000256" key="1">
    <source>
        <dbReference type="ARBA" id="ARBA00001974"/>
    </source>
</evidence>
<dbReference type="AlphaFoldDB" id="A0A2T3XQW4"/>
<dbReference type="PRINTS" id="PR00368">
    <property type="entry name" value="FADPNR"/>
</dbReference>
<comment type="cofactor">
    <cofactor evidence="1">
        <name>FAD</name>
        <dbReference type="ChEBI" id="CHEBI:57692"/>
    </cofactor>
</comment>
<evidence type="ECO:0000256" key="4">
    <source>
        <dbReference type="ARBA" id="ARBA00023002"/>
    </source>
</evidence>
<dbReference type="Proteomes" id="UP000240638">
    <property type="component" value="Unassembled WGS sequence"/>
</dbReference>
<evidence type="ECO:0000256" key="2">
    <source>
        <dbReference type="ARBA" id="ARBA00022630"/>
    </source>
</evidence>
<dbReference type="InterPro" id="IPR036188">
    <property type="entry name" value="FAD/NAD-bd_sf"/>
</dbReference>